<dbReference type="PANTHER" id="PTHR30329:SF21">
    <property type="entry name" value="LIPOPROTEIN YIAD-RELATED"/>
    <property type="match status" value="1"/>
</dbReference>
<dbReference type="Proteomes" id="UP001142648">
    <property type="component" value="Unassembled WGS sequence"/>
</dbReference>
<dbReference type="Gene3D" id="3.30.1330.60">
    <property type="entry name" value="OmpA-like domain"/>
    <property type="match status" value="1"/>
</dbReference>
<feature type="region of interest" description="Disordered" evidence="5">
    <location>
        <begin position="205"/>
        <end position="234"/>
    </location>
</feature>
<comment type="caution">
    <text evidence="8">The sequence shown here is derived from an EMBL/GenBank/DDBJ whole genome shotgun (WGS) entry which is preliminary data.</text>
</comment>
<dbReference type="CDD" id="cd07185">
    <property type="entry name" value="OmpA_C-like"/>
    <property type="match status" value="1"/>
</dbReference>
<dbReference type="InterPro" id="IPR036737">
    <property type="entry name" value="OmpA-like_sf"/>
</dbReference>
<dbReference type="InterPro" id="IPR050330">
    <property type="entry name" value="Bact_OuterMem_StrucFunc"/>
</dbReference>
<accession>A0A9X3AKX6</accession>
<evidence type="ECO:0000256" key="5">
    <source>
        <dbReference type="SAM" id="MobiDB-lite"/>
    </source>
</evidence>
<feature type="chain" id="PRO_5040993764" evidence="6">
    <location>
        <begin position="23"/>
        <end position="234"/>
    </location>
</feature>
<feature type="signal peptide" evidence="6">
    <location>
        <begin position="1"/>
        <end position="22"/>
    </location>
</feature>
<evidence type="ECO:0000256" key="3">
    <source>
        <dbReference type="ARBA" id="ARBA00023237"/>
    </source>
</evidence>
<reference evidence="8" key="1">
    <citation type="submission" date="2022-09" db="EMBL/GenBank/DDBJ databases">
        <title>The genome sequence of Tsuneonella sp. YG55.</title>
        <authorList>
            <person name="Liu Y."/>
        </authorList>
    </citation>
    <scope>NUCLEOTIDE SEQUENCE</scope>
    <source>
        <strain evidence="8">YG55</strain>
    </source>
</reference>
<dbReference type="PANTHER" id="PTHR30329">
    <property type="entry name" value="STATOR ELEMENT OF FLAGELLAR MOTOR COMPLEX"/>
    <property type="match status" value="1"/>
</dbReference>
<protein>
    <submittedName>
        <fullName evidence="8">OmpA family protein</fullName>
    </submittedName>
</protein>
<evidence type="ECO:0000256" key="2">
    <source>
        <dbReference type="ARBA" id="ARBA00023136"/>
    </source>
</evidence>
<keyword evidence="2 4" id="KW-0472">Membrane</keyword>
<sequence length="234" mass="24672">MRKTLVTTAAVAIAVIAAPGQAQDGSLSGLDLGSLRAEIQQRYDAALALSSDPAIVSANNPRFVWANEAKAQCGIALGFLKSSTRDETSIGKCELAARMMNRVPAPMAPVPPPVVAGPPAEICNQRIPGIVFFEFDSATPPADATQTIEFVSKNAAACRWTAFEVVGHTDRAGSNAYNMGLSQRRAQAVASLMASMGVPQSAITTAARGEEEPRVPTEDGVRNPQNRRVEIGVR</sequence>
<evidence type="ECO:0000313" key="8">
    <source>
        <dbReference type="EMBL" id="MCT2558919.1"/>
    </source>
</evidence>
<evidence type="ECO:0000259" key="7">
    <source>
        <dbReference type="PROSITE" id="PS51123"/>
    </source>
</evidence>
<dbReference type="RefSeq" id="WP_259961781.1">
    <property type="nucleotide sequence ID" value="NZ_JAOAMV010000003.1"/>
</dbReference>
<evidence type="ECO:0000313" key="9">
    <source>
        <dbReference type="Proteomes" id="UP001142648"/>
    </source>
</evidence>
<keyword evidence="6" id="KW-0732">Signal</keyword>
<gene>
    <name evidence="8" type="ORF">N0B51_08000</name>
</gene>
<name>A0A9X3AKX6_9SPHN</name>
<evidence type="ECO:0000256" key="6">
    <source>
        <dbReference type="SAM" id="SignalP"/>
    </source>
</evidence>
<feature type="compositionally biased region" description="Basic and acidic residues" evidence="5">
    <location>
        <begin position="208"/>
        <end position="234"/>
    </location>
</feature>
<dbReference type="EMBL" id="JAOAMV010000003">
    <property type="protein sequence ID" value="MCT2558919.1"/>
    <property type="molecule type" value="Genomic_DNA"/>
</dbReference>
<dbReference type="InterPro" id="IPR006665">
    <property type="entry name" value="OmpA-like"/>
</dbReference>
<organism evidence="8 9">
    <name type="scientific">Tsuneonella litorea</name>
    <dbReference type="NCBI Taxonomy" id="2976475"/>
    <lineage>
        <taxon>Bacteria</taxon>
        <taxon>Pseudomonadati</taxon>
        <taxon>Pseudomonadota</taxon>
        <taxon>Alphaproteobacteria</taxon>
        <taxon>Sphingomonadales</taxon>
        <taxon>Erythrobacteraceae</taxon>
        <taxon>Tsuneonella</taxon>
    </lineage>
</organism>
<dbReference type="PRINTS" id="PR01021">
    <property type="entry name" value="OMPADOMAIN"/>
</dbReference>
<keyword evidence="3" id="KW-0998">Cell outer membrane</keyword>
<evidence type="ECO:0000256" key="4">
    <source>
        <dbReference type="PROSITE-ProRule" id="PRU00473"/>
    </source>
</evidence>
<dbReference type="AlphaFoldDB" id="A0A9X3AKX6"/>
<dbReference type="PROSITE" id="PS51123">
    <property type="entry name" value="OMPA_2"/>
    <property type="match status" value="1"/>
</dbReference>
<feature type="domain" description="OmpA-like" evidence="7">
    <location>
        <begin position="120"/>
        <end position="234"/>
    </location>
</feature>
<dbReference type="InterPro" id="IPR006664">
    <property type="entry name" value="OMP_bac"/>
</dbReference>
<dbReference type="GO" id="GO:0009279">
    <property type="term" value="C:cell outer membrane"/>
    <property type="evidence" value="ECO:0007669"/>
    <property type="project" value="UniProtKB-SubCell"/>
</dbReference>
<comment type="subcellular location">
    <subcellularLocation>
        <location evidence="1">Cell outer membrane</location>
    </subcellularLocation>
</comment>
<dbReference type="Pfam" id="PF00691">
    <property type="entry name" value="OmpA"/>
    <property type="match status" value="1"/>
</dbReference>
<keyword evidence="9" id="KW-1185">Reference proteome</keyword>
<evidence type="ECO:0000256" key="1">
    <source>
        <dbReference type="ARBA" id="ARBA00004442"/>
    </source>
</evidence>
<proteinExistence type="predicted"/>
<dbReference type="SUPFAM" id="SSF103088">
    <property type="entry name" value="OmpA-like"/>
    <property type="match status" value="1"/>
</dbReference>